<dbReference type="Gene3D" id="3.30.160.60">
    <property type="entry name" value="Classic Zinc Finger"/>
    <property type="match status" value="1"/>
</dbReference>
<evidence type="ECO:0000256" key="3">
    <source>
        <dbReference type="ARBA" id="ARBA00022833"/>
    </source>
</evidence>
<dbReference type="InterPro" id="IPR013083">
    <property type="entry name" value="Znf_RING/FYVE/PHD"/>
</dbReference>
<reference evidence="7 8" key="1">
    <citation type="journal article" date="2014" name="Nat. Genet.">
        <title>Whole-genome sequence of a flatfish provides insights into ZW sex chromosome evolution and adaptation to a benthic lifestyle.</title>
        <authorList>
            <person name="Chen S."/>
            <person name="Zhang G."/>
            <person name="Shao C."/>
            <person name="Huang Q."/>
            <person name="Liu G."/>
            <person name="Zhang P."/>
            <person name="Song W."/>
            <person name="An N."/>
            <person name="Chalopin D."/>
            <person name="Volff J.N."/>
            <person name="Hong Y."/>
            <person name="Li Q."/>
            <person name="Sha Z."/>
            <person name="Zhou H."/>
            <person name="Xie M."/>
            <person name="Yu Q."/>
            <person name="Liu Y."/>
            <person name="Xiang H."/>
            <person name="Wang N."/>
            <person name="Wu K."/>
            <person name="Yang C."/>
            <person name="Zhou Q."/>
            <person name="Liao X."/>
            <person name="Yang L."/>
            <person name="Hu Q."/>
            <person name="Zhang J."/>
            <person name="Meng L."/>
            <person name="Jin L."/>
            <person name="Tian Y."/>
            <person name="Lian J."/>
            <person name="Yang J."/>
            <person name="Miao G."/>
            <person name="Liu S."/>
            <person name="Liang Z."/>
            <person name="Yan F."/>
            <person name="Li Y."/>
            <person name="Sun B."/>
            <person name="Zhang H."/>
            <person name="Zhang J."/>
            <person name="Zhu Y."/>
            <person name="Du M."/>
            <person name="Zhao Y."/>
            <person name="Schartl M."/>
            <person name="Tang Q."/>
            <person name="Wang J."/>
        </authorList>
    </citation>
    <scope>NUCLEOTIDE SEQUENCE</scope>
</reference>
<evidence type="ECO:0000256" key="2">
    <source>
        <dbReference type="ARBA" id="ARBA00022771"/>
    </source>
</evidence>
<proteinExistence type="predicted"/>
<keyword evidence="1" id="KW-0479">Metal-binding</keyword>
<protein>
    <recommendedName>
        <fullName evidence="6">RING-type domain-containing protein</fullName>
    </recommendedName>
</protein>
<feature type="transmembrane region" description="Helical" evidence="5">
    <location>
        <begin position="222"/>
        <end position="241"/>
    </location>
</feature>
<dbReference type="InterPro" id="IPR051051">
    <property type="entry name" value="E3_ubiq-ligase_TRIM/RNF"/>
</dbReference>
<dbReference type="GeneTree" id="ENSGT01150000286922"/>
<dbReference type="PANTHER" id="PTHR25465">
    <property type="entry name" value="B-BOX DOMAIN CONTAINING"/>
    <property type="match status" value="1"/>
</dbReference>
<evidence type="ECO:0000256" key="4">
    <source>
        <dbReference type="PROSITE-ProRule" id="PRU00175"/>
    </source>
</evidence>
<evidence type="ECO:0000256" key="1">
    <source>
        <dbReference type="ARBA" id="ARBA00022723"/>
    </source>
</evidence>
<dbReference type="SUPFAM" id="SSF57845">
    <property type="entry name" value="B-box zinc-binding domain"/>
    <property type="match status" value="1"/>
</dbReference>
<evidence type="ECO:0000256" key="5">
    <source>
        <dbReference type="SAM" id="Phobius"/>
    </source>
</evidence>
<sequence>MEEQRNQLNPERFCCSICLDLLKDPVAIHCGHSYCKVCIEGHWKTEDEKNIYSCPQCRETFRRRPDLKKNIMLADLVEELKKTRLQAAPADHCYAGAEDVACDVCTGRKLKSVKSCLDCLASYCEEHLQPHYQSPPLKKHKLVEPSKNLQENICSVHDEVMKMFCRTDQQCICYLSTADHDVFAASQKKSRFLLLLLRYTFGNRGRGAPRNSTTLWRDVKSIIGLAVKVIIAFLVIILLRINTVSLLKK</sequence>
<dbReference type="AlphaFoldDB" id="A0A3P8VR97"/>
<organism evidence="7 8">
    <name type="scientific">Cynoglossus semilaevis</name>
    <name type="common">Tongue sole</name>
    <dbReference type="NCBI Taxonomy" id="244447"/>
    <lineage>
        <taxon>Eukaryota</taxon>
        <taxon>Metazoa</taxon>
        <taxon>Chordata</taxon>
        <taxon>Craniata</taxon>
        <taxon>Vertebrata</taxon>
        <taxon>Euteleostomi</taxon>
        <taxon>Actinopterygii</taxon>
        <taxon>Neopterygii</taxon>
        <taxon>Teleostei</taxon>
        <taxon>Neoteleostei</taxon>
        <taxon>Acanthomorphata</taxon>
        <taxon>Carangaria</taxon>
        <taxon>Pleuronectiformes</taxon>
        <taxon>Pleuronectoidei</taxon>
        <taxon>Cynoglossidae</taxon>
        <taxon>Cynoglossinae</taxon>
        <taxon>Cynoglossus</taxon>
    </lineage>
</organism>
<dbReference type="SUPFAM" id="SSF57850">
    <property type="entry name" value="RING/U-box"/>
    <property type="match status" value="1"/>
</dbReference>
<evidence type="ECO:0000313" key="8">
    <source>
        <dbReference type="Proteomes" id="UP000265120"/>
    </source>
</evidence>
<feature type="domain" description="RING-type" evidence="6">
    <location>
        <begin position="15"/>
        <end position="58"/>
    </location>
</feature>
<evidence type="ECO:0000259" key="6">
    <source>
        <dbReference type="PROSITE" id="PS50089"/>
    </source>
</evidence>
<keyword evidence="2 4" id="KW-0863">Zinc-finger</keyword>
<dbReference type="GO" id="GO:0008270">
    <property type="term" value="F:zinc ion binding"/>
    <property type="evidence" value="ECO:0007669"/>
    <property type="project" value="UniProtKB-KW"/>
</dbReference>
<dbReference type="InterPro" id="IPR017907">
    <property type="entry name" value="Znf_RING_CS"/>
</dbReference>
<dbReference type="Gene3D" id="4.10.830.40">
    <property type="match status" value="1"/>
</dbReference>
<dbReference type="STRING" id="244447.ENSCSEP00000017733"/>
<evidence type="ECO:0000313" key="7">
    <source>
        <dbReference type="Ensembl" id="ENSCSEP00000017733.1"/>
    </source>
</evidence>
<dbReference type="Gene3D" id="3.30.40.10">
    <property type="entry name" value="Zinc/RING finger domain, C3HC4 (zinc finger)"/>
    <property type="match status" value="1"/>
</dbReference>
<dbReference type="InterPro" id="IPR001841">
    <property type="entry name" value="Znf_RING"/>
</dbReference>
<keyword evidence="8" id="KW-1185">Reference proteome</keyword>
<dbReference type="OMA" id="DEHNSHE"/>
<dbReference type="Pfam" id="PF15227">
    <property type="entry name" value="zf-C3HC4_4"/>
    <property type="match status" value="1"/>
</dbReference>
<dbReference type="PANTHER" id="PTHR25465:SF5">
    <property type="entry name" value="E3 UBIQUITIN_ISG15 LIGASE TRIM25-RELATED"/>
    <property type="match status" value="1"/>
</dbReference>
<dbReference type="Ensembl" id="ENSCSET00000017952.1">
    <property type="protein sequence ID" value="ENSCSEP00000017733.1"/>
    <property type="gene ID" value="ENSCSEG00000011380.1"/>
</dbReference>
<reference evidence="7" key="3">
    <citation type="submission" date="2025-09" db="UniProtKB">
        <authorList>
            <consortium name="Ensembl"/>
        </authorList>
    </citation>
    <scope>IDENTIFICATION</scope>
</reference>
<dbReference type="PROSITE" id="PS00518">
    <property type="entry name" value="ZF_RING_1"/>
    <property type="match status" value="1"/>
</dbReference>
<dbReference type="SMART" id="SM00184">
    <property type="entry name" value="RING"/>
    <property type="match status" value="1"/>
</dbReference>
<keyword evidence="5" id="KW-1133">Transmembrane helix</keyword>
<keyword evidence="5" id="KW-0472">Membrane</keyword>
<dbReference type="PROSITE" id="PS50089">
    <property type="entry name" value="ZF_RING_2"/>
    <property type="match status" value="1"/>
</dbReference>
<dbReference type="InParanoid" id="A0A3P8VR97"/>
<reference evidence="7" key="2">
    <citation type="submission" date="2025-08" db="UniProtKB">
        <authorList>
            <consortium name="Ensembl"/>
        </authorList>
    </citation>
    <scope>IDENTIFICATION</scope>
</reference>
<keyword evidence="5" id="KW-0812">Transmembrane</keyword>
<keyword evidence="3" id="KW-0862">Zinc</keyword>
<name>A0A3P8VR97_CYNSE</name>
<dbReference type="Proteomes" id="UP000265120">
    <property type="component" value="Chromosome Z"/>
</dbReference>
<accession>A0A3P8VR97</accession>